<reference evidence="1 2" key="1">
    <citation type="submission" date="2016-03" db="EMBL/GenBank/DDBJ databases">
        <title>Choanephora cucurbitarum.</title>
        <authorList>
            <person name="Min B."/>
            <person name="Park H."/>
            <person name="Park J.-H."/>
            <person name="Shin H.-D."/>
            <person name="Choi I.-G."/>
        </authorList>
    </citation>
    <scope>NUCLEOTIDE SEQUENCE [LARGE SCALE GENOMIC DNA]</scope>
    <source>
        <strain evidence="1 2">KUS-F28377</strain>
    </source>
</reference>
<dbReference type="Proteomes" id="UP000093000">
    <property type="component" value="Unassembled WGS sequence"/>
</dbReference>
<dbReference type="EMBL" id="LUGH01000001">
    <property type="protein sequence ID" value="OBZ91944.1"/>
    <property type="molecule type" value="Genomic_DNA"/>
</dbReference>
<comment type="caution">
    <text evidence="1">The sequence shown here is derived from an EMBL/GenBank/DDBJ whole genome shotgun (WGS) entry which is preliminary data.</text>
</comment>
<evidence type="ECO:0000313" key="1">
    <source>
        <dbReference type="EMBL" id="OBZ91944.1"/>
    </source>
</evidence>
<proteinExistence type="predicted"/>
<name>A0A1C7NWW3_9FUNG</name>
<sequence length="84" mass="9549">MSNLSTHFISNLLDLRSADSSEIQHQTIDKLDQHQGPMHYVSIFPTDTSVLYKAAKHVHSILKDVTASLVNMSQDKEKERKVNE</sequence>
<accession>A0A1C7NWW3</accession>
<protein>
    <submittedName>
        <fullName evidence="1">Uncharacterized protein</fullName>
    </submittedName>
</protein>
<keyword evidence="2" id="KW-1185">Reference proteome</keyword>
<organism evidence="1 2">
    <name type="scientific">Choanephora cucurbitarum</name>
    <dbReference type="NCBI Taxonomy" id="101091"/>
    <lineage>
        <taxon>Eukaryota</taxon>
        <taxon>Fungi</taxon>
        <taxon>Fungi incertae sedis</taxon>
        <taxon>Mucoromycota</taxon>
        <taxon>Mucoromycotina</taxon>
        <taxon>Mucoromycetes</taxon>
        <taxon>Mucorales</taxon>
        <taxon>Mucorineae</taxon>
        <taxon>Choanephoraceae</taxon>
        <taxon>Choanephoroideae</taxon>
        <taxon>Choanephora</taxon>
    </lineage>
</organism>
<evidence type="ECO:0000313" key="2">
    <source>
        <dbReference type="Proteomes" id="UP000093000"/>
    </source>
</evidence>
<gene>
    <name evidence="1" type="ORF">A0J61_00031</name>
</gene>
<dbReference type="AlphaFoldDB" id="A0A1C7NWW3"/>
<dbReference type="InParanoid" id="A0A1C7NWW3"/>